<dbReference type="Proteomes" id="UP000194432">
    <property type="component" value="Chromosome 1"/>
</dbReference>
<reference evidence="4 5" key="1">
    <citation type="submission" date="2017-05" db="EMBL/GenBank/DDBJ databases">
        <title>Polyphasic characterization of four soil-derived phenanthrene-degrading Acidovorax strains and proposal of Acidovorax phenanthrenivorans sp. nov.</title>
        <authorList>
            <person name="Singleton D.R."/>
            <person name="Lee J."/>
            <person name="Dickey A.N."/>
            <person name="Stroud A."/>
            <person name="Scholl E.H."/>
            <person name="Wright F.A."/>
            <person name="Aitken M.D."/>
        </authorList>
    </citation>
    <scope>NUCLEOTIDE SEQUENCE [LARGE SCALE GENOMIC DNA]</scope>
    <source>
        <strain evidence="4">NA3</strain>
    </source>
</reference>
<evidence type="ECO:0000313" key="4">
    <source>
        <dbReference type="EMBL" id="ART53766.1"/>
    </source>
</evidence>
<evidence type="ECO:0000256" key="2">
    <source>
        <dbReference type="SAM" id="SignalP"/>
    </source>
</evidence>
<gene>
    <name evidence="4" type="ORF">CBP34_17310</name>
</gene>
<keyword evidence="2" id="KW-0732">Signal</keyword>
<feature type="region of interest" description="Disordered" evidence="1">
    <location>
        <begin position="145"/>
        <end position="170"/>
    </location>
</feature>
<feature type="domain" description="YMGG-like Gly-zipper" evidence="3">
    <location>
        <begin position="65"/>
        <end position="108"/>
    </location>
</feature>
<feature type="signal peptide" evidence="2">
    <location>
        <begin position="1"/>
        <end position="22"/>
    </location>
</feature>
<dbReference type="PROSITE" id="PS51257">
    <property type="entry name" value="PROKAR_LIPOPROTEIN"/>
    <property type="match status" value="1"/>
</dbReference>
<feature type="chain" id="PRO_5012173147" description="YMGG-like Gly-zipper domain-containing protein" evidence="2">
    <location>
        <begin position="23"/>
        <end position="170"/>
    </location>
</feature>
<dbReference type="EMBL" id="CP021361">
    <property type="protein sequence ID" value="ART53766.1"/>
    <property type="molecule type" value="Genomic_DNA"/>
</dbReference>
<proteinExistence type="predicted"/>
<name>A0A240U7F7_9BURK</name>
<dbReference type="Pfam" id="PF13441">
    <property type="entry name" value="Gly-zipper_YMGG"/>
    <property type="match status" value="1"/>
</dbReference>
<dbReference type="KEGG" id="acin:CBP34_17310"/>
<dbReference type="RefSeq" id="WP_094099250.1">
    <property type="nucleotide sequence ID" value="NZ_CP021361.1"/>
</dbReference>
<protein>
    <recommendedName>
        <fullName evidence="3">YMGG-like Gly-zipper domain-containing protein</fullName>
    </recommendedName>
</protein>
<evidence type="ECO:0000259" key="3">
    <source>
        <dbReference type="Pfam" id="PF13441"/>
    </source>
</evidence>
<dbReference type="AlphaFoldDB" id="A0A240U7F7"/>
<keyword evidence="5" id="KW-1185">Reference proteome</keyword>
<accession>A0A240U7F7</accession>
<organism evidence="4 5">
    <name type="scientific">Acidovorax carolinensis</name>
    <dbReference type="NCBI Taxonomy" id="553814"/>
    <lineage>
        <taxon>Bacteria</taxon>
        <taxon>Pseudomonadati</taxon>
        <taxon>Pseudomonadota</taxon>
        <taxon>Betaproteobacteria</taxon>
        <taxon>Burkholderiales</taxon>
        <taxon>Comamonadaceae</taxon>
        <taxon>Acidovorax</taxon>
    </lineage>
</organism>
<sequence>MKALSLATVPLLALALTGCTMMPTGPSVTVLPGSTKSFEQFRYDDVNCRQYAHMQVGGSNDAINQNAVGSAVVGTTIGALAGAALGGNHEGAAVGAGMGLLMGSSVGSSNAQSAGYGSQRGYDSAYVQCMYARGHQIPVYGRMMSSPGSQGPGYATPMAPPPPPPGYWRR</sequence>
<dbReference type="InterPro" id="IPR027367">
    <property type="entry name" value="Gly-zipper_YMGG"/>
</dbReference>
<evidence type="ECO:0000313" key="5">
    <source>
        <dbReference type="Proteomes" id="UP000194432"/>
    </source>
</evidence>
<evidence type="ECO:0000256" key="1">
    <source>
        <dbReference type="SAM" id="MobiDB-lite"/>
    </source>
</evidence>
<feature type="compositionally biased region" description="Pro residues" evidence="1">
    <location>
        <begin position="158"/>
        <end position="170"/>
    </location>
</feature>